<protein>
    <recommendedName>
        <fullName evidence="4">NADP-dependent oxidoreductase domain-containing protein 1</fullName>
    </recommendedName>
</protein>
<comment type="function">
    <text evidence="3">Probable oxidoreductase.</text>
</comment>
<sequence>MQQGMLGITDLTAGLNSLQFEAGVEHKHESLLPLVGRSHILMLNACAHCIYFCRLLLSCRQKEAGTGNPFAAHRIPLASRCERLRVSIIGGGNLGKQIAHCLIDLGVIRAEDIRISTRRPETLQDLQELGVHCAYDNAALATWSQVIFLCCLPSQLPSICTEIRDHLKKACIVYSLVSGVPLSRLKQLLSHSSIIRPDYKYEAKDGALVHGKKRTITANLKDLSVVKSTSIGIFQKEGICVLNRFIETSMYAALNMCSLQGLSSKEALTLLNALIPQTQPLDLASSLLTPEAFVSSEFISSLSDESPFPWFDLCTVQSKETPFSEYLARSLWLRTGLEELYLAAFKTP</sequence>
<dbReference type="Ensembl" id="ENSXETT00000118225">
    <property type="protein sequence ID" value="ENSXETP00000110487"/>
    <property type="gene ID" value="ENSXETG00000001302"/>
</dbReference>
<dbReference type="Bgee" id="ENSXETG00000001302">
    <property type="expression patterns" value="Expressed in testis and 5 other cell types or tissues"/>
</dbReference>
<evidence type="ECO:0000313" key="6">
    <source>
        <dbReference type="Ensembl" id="ENSXETP00000110487"/>
    </source>
</evidence>
<reference evidence="6" key="2">
    <citation type="submission" date="2021-03" db="UniProtKB">
        <authorList>
            <consortium name="Ensembl"/>
        </authorList>
    </citation>
    <scope>IDENTIFICATION</scope>
</reference>
<evidence type="ECO:0000259" key="5">
    <source>
        <dbReference type="Pfam" id="PF03807"/>
    </source>
</evidence>
<keyword evidence="2" id="KW-0560">Oxidoreductase</keyword>
<reference evidence="6" key="1">
    <citation type="journal article" date="2010" name="Science">
        <title>The genome of the Western clawed frog Xenopus tropicalis.</title>
        <authorList>
            <person name="Hellsten U."/>
            <person name="Harland R.M."/>
            <person name="Gilchrist M.J."/>
            <person name="Hendrix D."/>
            <person name="Jurka J."/>
            <person name="Kapitonov V."/>
            <person name="Ovcharenko I."/>
            <person name="Putnam N.H."/>
            <person name="Shu S."/>
            <person name="Taher L."/>
            <person name="Blitz I.L."/>
            <person name="Blumberg B."/>
            <person name="Dichmann D.S."/>
            <person name="Dubchak I."/>
            <person name="Amaya E."/>
            <person name="Detter J.C."/>
            <person name="Fletcher R."/>
            <person name="Gerhard D.S."/>
            <person name="Goodstein D."/>
            <person name="Graves T."/>
            <person name="Grigoriev I.V."/>
            <person name="Grimwood J."/>
            <person name="Kawashima T."/>
            <person name="Lindquist E."/>
            <person name="Lucas S.M."/>
            <person name="Mead P.E."/>
            <person name="Mitros T."/>
            <person name="Ogino H."/>
            <person name="Ohta Y."/>
            <person name="Poliakov A.V."/>
            <person name="Pollet N."/>
            <person name="Robert J."/>
            <person name="Salamov A."/>
            <person name="Sater A.K."/>
            <person name="Schmutz J."/>
            <person name="Terry A."/>
            <person name="Vize P.D."/>
            <person name="Warren W.C."/>
            <person name="Wells D."/>
            <person name="Wills A."/>
            <person name="Wilson R.K."/>
            <person name="Zimmerman L.B."/>
            <person name="Zorn A.M."/>
            <person name="Grainger R."/>
            <person name="Grammer T."/>
            <person name="Khokha M.K."/>
            <person name="Richardson P.M."/>
            <person name="Rokhsar D.S."/>
        </authorList>
    </citation>
    <scope>NUCLEOTIDE SEQUENCE [LARGE SCALE GENOMIC DNA]</scope>
    <source>
        <strain evidence="6">Nigerian</strain>
    </source>
</reference>
<evidence type="ECO:0000256" key="2">
    <source>
        <dbReference type="ARBA" id="ARBA00023002"/>
    </source>
</evidence>
<accession>A0A803JR72</accession>
<gene>
    <name evidence="6" type="primary">noxred1</name>
</gene>
<organism evidence="6">
    <name type="scientific">Xenopus tropicalis</name>
    <name type="common">Western clawed frog</name>
    <name type="synonym">Silurana tropicalis</name>
    <dbReference type="NCBI Taxonomy" id="8364"/>
    <lineage>
        <taxon>Eukaryota</taxon>
        <taxon>Metazoa</taxon>
        <taxon>Chordata</taxon>
        <taxon>Craniata</taxon>
        <taxon>Vertebrata</taxon>
        <taxon>Euteleostomi</taxon>
        <taxon>Amphibia</taxon>
        <taxon>Batrachia</taxon>
        <taxon>Anura</taxon>
        <taxon>Pipoidea</taxon>
        <taxon>Pipidae</taxon>
        <taxon>Xenopodinae</taxon>
        <taxon>Xenopus</taxon>
        <taxon>Silurana</taxon>
    </lineage>
</organism>
<evidence type="ECO:0000256" key="3">
    <source>
        <dbReference type="ARBA" id="ARBA00054560"/>
    </source>
</evidence>
<feature type="domain" description="Pyrroline-5-carboxylate reductase catalytic N-terminal" evidence="5">
    <location>
        <begin position="85"/>
        <end position="173"/>
    </location>
</feature>
<dbReference type="Pfam" id="PF03807">
    <property type="entry name" value="F420_oxidored"/>
    <property type="match status" value="1"/>
</dbReference>
<dbReference type="AlphaFoldDB" id="A0A803JR72"/>
<dbReference type="Gene3D" id="3.40.50.720">
    <property type="entry name" value="NAD(P)-binding Rossmann-like Domain"/>
    <property type="match status" value="1"/>
</dbReference>
<dbReference type="GeneTree" id="ENSGT00950000183044"/>
<dbReference type="PANTHER" id="PTHR11645">
    <property type="entry name" value="PYRROLINE-5-CARBOXYLATE REDUCTASE"/>
    <property type="match status" value="1"/>
</dbReference>
<evidence type="ECO:0000256" key="4">
    <source>
        <dbReference type="ARBA" id="ARBA00072230"/>
    </source>
</evidence>
<proteinExistence type="inferred from homology"/>
<name>A0A803JR72_XENTR</name>
<dbReference type="SUPFAM" id="SSF51735">
    <property type="entry name" value="NAD(P)-binding Rossmann-fold domains"/>
    <property type="match status" value="1"/>
</dbReference>
<evidence type="ECO:0000256" key="1">
    <source>
        <dbReference type="ARBA" id="ARBA00005525"/>
    </source>
</evidence>
<dbReference type="FunFam" id="3.40.50.720:FF:000447">
    <property type="entry name" value="NADP dependent oxidoreductase domain containing 1"/>
    <property type="match status" value="1"/>
</dbReference>
<comment type="similarity">
    <text evidence="1">Belongs to the pyrroline-5-carboxylate reductase family.</text>
</comment>
<dbReference type="PANTHER" id="PTHR11645:SF58">
    <property type="entry name" value="NADP-DEPENDENT OXIDOREDUCTASE DOMAIN-CONTAINING PROTEIN 1"/>
    <property type="match status" value="1"/>
</dbReference>
<dbReference type="InterPro" id="IPR036291">
    <property type="entry name" value="NAD(P)-bd_dom_sf"/>
</dbReference>
<dbReference type="InterPro" id="IPR028939">
    <property type="entry name" value="P5C_Rdtase_cat_N"/>
</dbReference>
<dbReference type="GO" id="GO:0016491">
    <property type="term" value="F:oxidoreductase activity"/>
    <property type="evidence" value="ECO:0007669"/>
    <property type="project" value="UniProtKB-KW"/>
</dbReference>